<dbReference type="AlphaFoldDB" id="A0A3P7LVQ2"/>
<feature type="domain" description="Reverse transcriptase" evidence="1">
    <location>
        <begin position="1"/>
        <end position="65"/>
    </location>
</feature>
<accession>A0A3P7LVQ2</accession>
<dbReference type="EMBL" id="UYRU01048815">
    <property type="protein sequence ID" value="VDN10281.1"/>
    <property type="molecule type" value="Genomic_DNA"/>
</dbReference>
<evidence type="ECO:0000313" key="3">
    <source>
        <dbReference type="Proteomes" id="UP000281553"/>
    </source>
</evidence>
<evidence type="ECO:0000259" key="1">
    <source>
        <dbReference type="PROSITE" id="PS50878"/>
    </source>
</evidence>
<dbReference type="InterPro" id="IPR000477">
    <property type="entry name" value="RT_dom"/>
</dbReference>
<reference evidence="2 3" key="1">
    <citation type="submission" date="2018-11" db="EMBL/GenBank/DDBJ databases">
        <authorList>
            <consortium name="Pathogen Informatics"/>
        </authorList>
    </citation>
    <scope>NUCLEOTIDE SEQUENCE [LARGE SCALE GENOMIC DNA]</scope>
</reference>
<dbReference type="Gene3D" id="3.30.70.270">
    <property type="match status" value="1"/>
</dbReference>
<organism evidence="2 3">
    <name type="scientific">Dibothriocephalus latus</name>
    <name type="common">Fish tapeworm</name>
    <name type="synonym">Diphyllobothrium latum</name>
    <dbReference type="NCBI Taxonomy" id="60516"/>
    <lineage>
        <taxon>Eukaryota</taxon>
        <taxon>Metazoa</taxon>
        <taxon>Spiralia</taxon>
        <taxon>Lophotrochozoa</taxon>
        <taxon>Platyhelminthes</taxon>
        <taxon>Cestoda</taxon>
        <taxon>Eucestoda</taxon>
        <taxon>Diphyllobothriidea</taxon>
        <taxon>Diphyllobothriidae</taxon>
        <taxon>Dibothriocephalus</taxon>
    </lineage>
</organism>
<protein>
    <recommendedName>
        <fullName evidence="1">Reverse transcriptase domain-containing protein</fullName>
    </recommendedName>
</protein>
<dbReference type="Proteomes" id="UP000281553">
    <property type="component" value="Unassembled WGS sequence"/>
</dbReference>
<dbReference type="InterPro" id="IPR050951">
    <property type="entry name" value="Retrovirus_Pol_polyprotein"/>
</dbReference>
<name>A0A3P7LVQ2_DIBLA</name>
<evidence type="ECO:0000313" key="2">
    <source>
        <dbReference type="EMBL" id="VDN10281.1"/>
    </source>
</evidence>
<keyword evidence="3" id="KW-1185">Reference proteome</keyword>
<gene>
    <name evidence="2" type="ORF">DILT_LOCUS6112</name>
</gene>
<proteinExistence type="predicted"/>
<dbReference type="PANTHER" id="PTHR37984:SF5">
    <property type="entry name" value="PROTEIN NYNRIN-LIKE"/>
    <property type="match status" value="1"/>
</dbReference>
<dbReference type="InterPro" id="IPR043128">
    <property type="entry name" value="Rev_trsase/Diguanyl_cyclase"/>
</dbReference>
<dbReference type="OrthoDB" id="6147533at2759"/>
<dbReference type="PANTHER" id="PTHR37984">
    <property type="entry name" value="PROTEIN CBG26694"/>
    <property type="match status" value="1"/>
</dbReference>
<dbReference type="PROSITE" id="PS50878">
    <property type="entry name" value="RT_POL"/>
    <property type="match status" value="1"/>
</dbReference>
<dbReference type="SUPFAM" id="SSF56672">
    <property type="entry name" value="DNA/RNA polymerases"/>
    <property type="match status" value="1"/>
</dbReference>
<dbReference type="InterPro" id="IPR043502">
    <property type="entry name" value="DNA/RNA_pol_sf"/>
</dbReference>
<sequence>MDTMLINVSGTDAYLDDVLFFGRTDEELLERLDKVIENLIDYGLEISIEKGEFLRKEVHYLSLVLSEAGRSPDLERVAAFKNVKLSRNVQELRAFMGLPRFSPSMTDSSVVTTMLHPAVEPELRFWRRTGRSKGNHYVNQSLRSELSV</sequence>
<dbReference type="Pfam" id="PF00078">
    <property type="entry name" value="RVT_1"/>
    <property type="match status" value="1"/>
</dbReference>